<dbReference type="FunFam" id="1.20.120.820:FF:000001">
    <property type="entry name" value="Phosphoprotein"/>
    <property type="match status" value="1"/>
</dbReference>
<keyword evidence="18 27" id="KW-0143">Chaperone</keyword>
<dbReference type="GO" id="GO:0003968">
    <property type="term" value="F:RNA-directed RNA polymerase activity"/>
    <property type="evidence" value="ECO:0007669"/>
    <property type="project" value="InterPro"/>
</dbReference>
<evidence type="ECO:0000256" key="14">
    <source>
        <dbReference type="ARBA" id="ARBA00022953"/>
    </source>
</evidence>
<evidence type="ECO:0000256" key="26">
    <source>
        <dbReference type="ARBA" id="ARBA00046798"/>
    </source>
</evidence>
<keyword evidence="21 27" id="KW-0899">Viral immunoevasion</keyword>
<proteinExistence type="inferred from homology"/>
<dbReference type="Gene3D" id="1.20.120.820">
    <property type="entry name" value="Phosphoprotein, C-terminal domain"/>
    <property type="match status" value="1"/>
</dbReference>
<keyword evidence="6" id="KW-1048">Host nucleus</keyword>
<keyword evidence="7 27" id="KW-0945">Host-virus interaction</keyword>
<feature type="region of interest" description="Disordered" evidence="28">
    <location>
        <begin position="137"/>
        <end position="186"/>
    </location>
</feature>
<dbReference type="GO" id="GO:0039723">
    <property type="term" value="P:symbiont-mediated suppression of host cytoplasmic pattern recognition receptor signaling pathway via inhibition of TBK1 activity"/>
    <property type="evidence" value="ECO:0007669"/>
    <property type="project" value="UniProtKB-KW"/>
</dbReference>
<comment type="function">
    <text evidence="25">Non catalytic polymerase cofactor and regulatory protein that plays a role in viral transcription and replication. Stabilizes the RNA polymerase L to the N-RNA template and binds the soluble protein N, preventing it from encapsidating non-genomic RNA. Also inhibits host IFN-alpha and IFN-beta signaling by binding and retaining phosphorylated STAT1 in the cytoplasm or by inhibiting the DNA binding of STAT1 in the nucleus. Might be involved, through interaction with host dynein, in intracellular microtubule-dependent virus transport of incoming virus from the synapse toward the cell body. Inhibits interferon induction pathways by interacting with host TBK1 and preventing the formation of dynamic cytoplasmic condensates that have liquid properties and that are essential for interferon production.</text>
</comment>
<evidence type="ECO:0000256" key="13">
    <source>
        <dbReference type="ARBA" id="ARBA00022952"/>
    </source>
</evidence>
<organism evidence="29">
    <name type="scientific">Rabies virus</name>
    <name type="common">RABV</name>
    <name type="synonym">Lyssavirus rabies</name>
    <dbReference type="NCBI Taxonomy" id="11292"/>
    <lineage>
        <taxon>Viruses</taxon>
        <taxon>Riboviria</taxon>
        <taxon>Orthornavirae</taxon>
        <taxon>Negarnaviricota</taxon>
        <taxon>Haploviricotina</taxon>
        <taxon>Monjiviricetes</taxon>
        <taxon>Mononegavirales</taxon>
        <taxon>Rhabdoviridae</taxon>
        <taxon>Alpharhabdovirinae</taxon>
        <taxon>Lyssavirus</taxon>
    </lineage>
</organism>
<dbReference type="InterPro" id="IPR004259">
    <property type="entry name" value="PP_M1-like"/>
</dbReference>
<keyword evidence="11 27" id="KW-0946">Virion</keyword>
<evidence type="ECO:0000256" key="5">
    <source>
        <dbReference type="ARBA" id="ARBA00022553"/>
    </source>
</evidence>
<keyword evidence="5 27" id="KW-0597">Phosphoprotein</keyword>
<evidence type="ECO:0000256" key="25">
    <source>
        <dbReference type="ARBA" id="ARBA00045833"/>
    </source>
</evidence>
<accession>A0A1S6QAZ5</accession>
<evidence type="ECO:0000256" key="17">
    <source>
        <dbReference type="ARBA" id="ARBA00023120"/>
    </source>
</evidence>
<keyword evidence="19 27" id="KW-1035">Host cytoplasm</keyword>
<dbReference type="GO" id="GO:0075521">
    <property type="term" value="P:microtubule-dependent intracellular transport of viral material towards nucleus"/>
    <property type="evidence" value="ECO:0007669"/>
    <property type="project" value="UniProtKB-KW"/>
</dbReference>
<evidence type="ECO:0000256" key="21">
    <source>
        <dbReference type="ARBA" id="ARBA00023280"/>
    </source>
</evidence>
<keyword evidence="12 27" id="KW-1106">Inhibition of host STAT2 by virus</keyword>
<evidence type="ECO:0000256" key="1">
    <source>
        <dbReference type="ARBA" id="ARBA00004147"/>
    </source>
</evidence>
<evidence type="ECO:0000256" key="18">
    <source>
        <dbReference type="ARBA" id="ARBA00023186"/>
    </source>
</evidence>
<protein>
    <recommendedName>
        <fullName evidence="4 27">Phosphoprotein</fullName>
        <shortName evidence="27">Protein P</shortName>
    </recommendedName>
    <alternativeName>
        <fullName evidence="23 27">Protein M1</fullName>
    </alternativeName>
</protein>
<dbReference type="GO" id="GO:0044423">
    <property type="term" value="C:virion component"/>
    <property type="evidence" value="ECO:0007669"/>
    <property type="project" value="UniProtKB-KW"/>
</dbReference>
<dbReference type="GO" id="GO:0039563">
    <property type="term" value="P:symbiont-mediated suppression of host JAK-STAT cascade via inhibition of STAT1 activity"/>
    <property type="evidence" value="ECO:0007669"/>
    <property type="project" value="UniProtKB-KW"/>
</dbReference>
<feature type="compositionally biased region" description="Basic and acidic residues" evidence="28">
    <location>
        <begin position="140"/>
        <end position="155"/>
    </location>
</feature>
<dbReference type="Pfam" id="PF03012">
    <property type="entry name" value="PP_M1"/>
    <property type="match status" value="1"/>
</dbReference>
<dbReference type="CDD" id="cd21032">
    <property type="entry name" value="RABV_P-protein-C_like"/>
    <property type="match status" value="1"/>
</dbReference>
<keyword evidence="17" id="KW-1176">Cytoplasmic inwards viral transport</keyword>
<keyword evidence="9" id="KW-1225">Inhibition of host TLR pathway by virus</keyword>
<evidence type="ECO:0000313" key="29">
    <source>
        <dbReference type="EMBL" id="AQV12997.1"/>
    </source>
</evidence>
<evidence type="ECO:0000256" key="28">
    <source>
        <dbReference type="SAM" id="MobiDB-lite"/>
    </source>
</evidence>
<dbReference type="GO" id="GO:0042025">
    <property type="term" value="C:host cell nucleus"/>
    <property type="evidence" value="ECO:0007669"/>
    <property type="project" value="UniProtKB-SubCell"/>
</dbReference>
<keyword evidence="10 27" id="KW-1114">Inhibition of host interferon signaling pathway by virus</keyword>
<dbReference type="GO" id="GO:0019083">
    <property type="term" value="P:viral transcription"/>
    <property type="evidence" value="ECO:0007669"/>
    <property type="project" value="InterPro"/>
</dbReference>
<dbReference type="InterPro" id="IPR049506">
    <property type="entry name" value="RABV_P-like_C"/>
</dbReference>
<keyword evidence="16" id="KW-1223">Inhibition of host TBK1 by virus</keyword>
<comment type="subunit">
    <text evidence="24">Binds host PML.</text>
</comment>
<evidence type="ECO:0000256" key="24">
    <source>
        <dbReference type="ARBA" id="ARBA00038657"/>
    </source>
</evidence>
<dbReference type="GO" id="GO:0043657">
    <property type="term" value="C:host cell"/>
    <property type="evidence" value="ECO:0007669"/>
    <property type="project" value="GOC"/>
</dbReference>
<dbReference type="EMBL" id="KY026414">
    <property type="protein sequence ID" value="AQV12997.1"/>
    <property type="molecule type" value="Viral_cRNA"/>
</dbReference>
<evidence type="ECO:0000256" key="23">
    <source>
        <dbReference type="ARBA" id="ARBA00032207"/>
    </source>
</evidence>
<comment type="subunit">
    <text evidence="26">Homotrimer when phosphorylated. This trimer is stabilized by binding to the L protein. Binds soluble protein N, and ribonucleocapsid. Interacts with host DYNLL1 and DYNLL2; this interaction may play a role in intracellular microtubule-dependent virus transport of incoming virus. Interacts with host STAT1, STAT2 and PML. Interacts with host TBK1.</text>
</comment>
<evidence type="ECO:0000256" key="8">
    <source>
        <dbReference type="ARBA" id="ARBA00022632"/>
    </source>
</evidence>
<dbReference type="InterPro" id="IPR037199">
    <property type="entry name" value="PP_M1_C"/>
</dbReference>
<evidence type="ECO:0000256" key="12">
    <source>
        <dbReference type="ARBA" id="ARBA00022883"/>
    </source>
</evidence>
<evidence type="ECO:0000256" key="22">
    <source>
        <dbReference type="ARBA" id="ARBA00023296"/>
    </source>
</evidence>
<evidence type="ECO:0000256" key="6">
    <source>
        <dbReference type="ARBA" id="ARBA00022562"/>
    </source>
</evidence>
<evidence type="ECO:0000256" key="9">
    <source>
        <dbReference type="ARBA" id="ARBA00022802"/>
    </source>
</evidence>
<dbReference type="GO" id="GO:0039502">
    <property type="term" value="P:symbiont-mediated suppression of host type I interferon-mediated signaling pathway"/>
    <property type="evidence" value="ECO:0007669"/>
    <property type="project" value="UniProtKB-KW"/>
</dbReference>
<dbReference type="GO" id="GO:0046718">
    <property type="term" value="P:symbiont entry into host cell"/>
    <property type="evidence" value="ECO:0007669"/>
    <property type="project" value="UniProtKB-KW"/>
</dbReference>
<evidence type="ECO:0000256" key="16">
    <source>
        <dbReference type="ARBA" id="ARBA00022965"/>
    </source>
</evidence>
<keyword evidence="13" id="KW-1177">Microtubular inwards viral transport</keyword>
<evidence type="ECO:0000256" key="19">
    <source>
        <dbReference type="ARBA" id="ARBA00023200"/>
    </source>
</evidence>
<keyword evidence="8 27" id="KW-1090">Inhibition of host innate immune response by virus</keyword>
<evidence type="ECO:0000256" key="27">
    <source>
        <dbReference type="RuleBase" id="RU004918"/>
    </source>
</evidence>
<keyword evidence="15 27" id="KW-1105">Inhibition of host STAT1 by virus</keyword>
<gene>
    <name evidence="29" type="primary">P</name>
</gene>
<evidence type="ECO:0000256" key="20">
    <source>
        <dbReference type="ARBA" id="ARBA00023258"/>
    </source>
</evidence>
<evidence type="ECO:0000256" key="15">
    <source>
        <dbReference type="ARBA" id="ARBA00022961"/>
    </source>
</evidence>
<dbReference type="GO" id="GO:0030430">
    <property type="term" value="C:host cell cytoplasm"/>
    <property type="evidence" value="ECO:0007669"/>
    <property type="project" value="UniProtKB-SubCell"/>
</dbReference>
<keyword evidence="20 27" id="KW-0922">Interferon antiviral system evasion</keyword>
<keyword evidence="22" id="KW-1160">Virus entry into host cell</keyword>
<reference evidence="29" key="1">
    <citation type="journal article" date="2017" name="Virus Res.">
        <title>Application of high-throughput sequencing to whole rabies viral genome characterisation and its use for phylogenetic re-evaluation of a raccoon strain incursion into the province of Ontario.</title>
        <authorList>
            <person name="Nadin-Davis S.A."/>
            <person name="Colville A."/>
            <person name="Trewby H."/>
            <person name="Biek R."/>
            <person name="Real L."/>
        </authorList>
    </citation>
    <scope>NUCLEOTIDE SEQUENCE</scope>
    <source>
        <strain evidence="29">Raccoon</strain>
    </source>
</reference>
<evidence type="ECO:0000256" key="7">
    <source>
        <dbReference type="ARBA" id="ARBA00022581"/>
    </source>
</evidence>
<comment type="subcellular location">
    <subcellularLocation>
        <location evidence="1">Host nucleus</location>
    </subcellularLocation>
    <subcellularLocation>
        <location evidence="2">Virion</location>
    </subcellularLocation>
</comment>
<dbReference type="Gene3D" id="6.10.140.1560">
    <property type="match status" value="1"/>
</dbReference>
<evidence type="ECO:0000256" key="4">
    <source>
        <dbReference type="ARBA" id="ARBA00020572"/>
    </source>
</evidence>
<dbReference type="GO" id="GO:0039564">
    <property type="term" value="P:symbiont-mediated suppression of host JAK-STAT cascade via inhibition of STAT2 activity"/>
    <property type="evidence" value="ECO:0007669"/>
    <property type="project" value="UniProtKB-KW"/>
</dbReference>
<evidence type="ECO:0000256" key="10">
    <source>
        <dbReference type="ARBA" id="ARBA00022830"/>
    </source>
</evidence>
<comment type="subcellular location">
    <molecule>Phosphoprotein</molecule>
    <subcellularLocation>
        <location evidence="27">Virion</location>
    </subcellularLocation>
    <subcellularLocation>
        <location evidence="27">Host cytoplasm</location>
    </subcellularLocation>
</comment>
<evidence type="ECO:0000256" key="2">
    <source>
        <dbReference type="ARBA" id="ARBA00004328"/>
    </source>
</evidence>
<sequence length="301" mass="33724">MSKIFVNPSAIRAGLADLEMAEETVDLIARNIEDNQAHLQGEPIEVDSLPDDMRRLHLDSEKPSGFDKVTKEGESKCHEDFQMDEGEDPSLLFQSYLDNVGVQIVRQMRSGERFLKIWSQTVEEIISYVMINFPGSLGRPSEDKATQTANREPKKGVASVSSQLEGQPSKARAAAQTASGPPALEWSATNEEDDLSVEAEIAHQIAESFSKKYKFPSRSSGIFLYNFEQLKMNLDDIVKESKNVPGVTRLAHEGSKLPLRCVLGWVALANSRKFQLLVEPDKLNKIMQDDLNRYLSRQLNL</sequence>
<dbReference type="GO" id="GO:0039722">
    <property type="term" value="P:symbiont-mediated suppression of host toll-like receptor signaling pathway"/>
    <property type="evidence" value="ECO:0007669"/>
    <property type="project" value="UniProtKB-KW"/>
</dbReference>
<keyword evidence="14 27" id="KW-0693">Viral RNA replication</keyword>
<evidence type="ECO:0000256" key="3">
    <source>
        <dbReference type="ARBA" id="ARBA00006030"/>
    </source>
</evidence>
<name>A0A1S6QAZ5_RABV</name>
<dbReference type="SUPFAM" id="SSF118173">
    <property type="entry name" value="Phosphoprotein M1, C-terminal domain"/>
    <property type="match status" value="1"/>
</dbReference>
<comment type="similarity">
    <text evidence="3 27">Belongs to the lyssavirus protein P family.</text>
</comment>
<evidence type="ECO:0000256" key="11">
    <source>
        <dbReference type="ARBA" id="ARBA00022844"/>
    </source>
</evidence>